<keyword evidence="3" id="KW-0479">Metal-binding</keyword>
<keyword evidence="4" id="KW-0539">Nucleus</keyword>
<dbReference type="GO" id="GO:0000785">
    <property type="term" value="C:chromatin"/>
    <property type="evidence" value="ECO:0007669"/>
    <property type="project" value="TreeGrafter"/>
</dbReference>
<accession>A0A2U1M1P7</accession>
<dbReference type="GO" id="GO:0031490">
    <property type="term" value="F:chromatin DNA binding"/>
    <property type="evidence" value="ECO:0007669"/>
    <property type="project" value="TreeGrafter"/>
</dbReference>
<evidence type="ECO:0000313" key="6">
    <source>
        <dbReference type="EMBL" id="PWA55167.1"/>
    </source>
</evidence>
<keyword evidence="7" id="KW-1185">Reference proteome</keyword>
<reference evidence="6 7" key="1">
    <citation type="journal article" date="2018" name="Mol. Plant">
        <title>The genome of Artemisia annua provides insight into the evolution of Asteraceae family and artemisinin biosynthesis.</title>
        <authorList>
            <person name="Shen Q."/>
            <person name="Zhang L."/>
            <person name="Liao Z."/>
            <person name="Wang S."/>
            <person name="Yan T."/>
            <person name="Shi P."/>
            <person name="Liu M."/>
            <person name="Fu X."/>
            <person name="Pan Q."/>
            <person name="Wang Y."/>
            <person name="Lv Z."/>
            <person name="Lu X."/>
            <person name="Zhang F."/>
            <person name="Jiang W."/>
            <person name="Ma Y."/>
            <person name="Chen M."/>
            <person name="Hao X."/>
            <person name="Li L."/>
            <person name="Tang Y."/>
            <person name="Lv G."/>
            <person name="Zhou Y."/>
            <person name="Sun X."/>
            <person name="Brodelius P.E."/>
            <person name="Rose J.K.C."/>
            <person name="Tang K."/>
        </authorList>
    </citation>
    <scope>NUCLEOTIDE SEQUENCE [LARGE SCALE GENOMIC DNA]</scope>
    <source>
        <strain evidence="7">cv. Huhao1</strain>
        <tissue evidence="6">Leaf</tissue>
    </source>
</reference>
<dbReference type="InterPro" id="IPR045109">
    <property type="entry name" value="LSDs-like"/>
</dbReference>
<dbReference type="PANTHER" id="PTHR12549:SF11">
    <property type="entry name" value="LYSINE-SPECIFIC DEMETHYLASE JMJ25"/>
    <property type="match status" value="1"/>
</dbReference>
<dbReference type="EMBL" id="PKPP01006842">
    <property type="protein sequence ID" value="PWA55167.1"/>
    <property type="molecule type" value="Genomic_DNA"/>
</dbReference>
<dbReference type="GO" id="GO:0046872">
    <property type="term" value="F:metal ion binding"/>
    <property type="evidence" value="ECO:0007669"/>
    <property type="project" value="UniProtKB-KW"/>
</dbReference>
<comment type="caution">
    <text evidence="6">The sequence shown here is derived from an EMBL/GenBank/DDBJ whole genome shotgun (WGS) entry which is preliminary data.</text>
</comment>
<protein>
    <submittedName>
        <fullName evidence="6">Zinc finger, ZZ-type, JmjC domain-containing protein</fullName>
    </submittedName>
</protein>
<dbReference type="GO" id="GO:0006357">
    <property type="term" value="P:regulation of transcription by RNA polymerase II"/>
    <property type="evidence" value="ECO:0007669"/>
    <property type="project" value="TreeGrafter"/>
</dbReference>
<evidence type="ECO:0000256" key="2">
    <source>
        <dbReference type="ARBA" id="ARBA00006801"/>
    </source>
</evidence>
<evidence type="ECO:0000313" key="7">
    <source>
        <dbReference type="Proteomes" id="UP000245207"/>
    </source>
</evidence>
<dbReference type="GO" id="GO:0003712">
    <property type="term" value="F:transcription coregulator activity"/>
    <property type="evidence" value="ECO:0007669"/>
    <property type="project" value="TreeGrafter"/>
</dbReference>
<gene>
    <name evidence="6" type="ORF">CTI12_AA420580</name>
</gene>
<comment type="similarity">
    <text evidence="2">Belongs to the JARID1 histone demethylase family.</text>
</comment>
<evidence type="ECO:0000256" key="3">
    <source>
        <dbReference type="ARBA" id="ARBA00022723"/>
    </source>
</evidence>
<evidence type="ECO:0000256" key="4">
    <source>
        <dbReference type="ARBA" id="ARBA00023242"/>
    </source>
</evidence>
<dbReference type="AlphaFoldDB" id="A0A2U1M1P7"/>
<proteinExistence type="inferred from homology"/>
<dbReference type="Proteomes" id="UP000245207">
    <property type="component" value="Unassembled WGS sequence"/>
</dbReference>
<evidence type="ECO:0000256" key="5">
    <source>
        <dbReference type="SAM" id="Coils"/>
    </source>
</evidence>
<name>A0A2U1M1P7_ARTAN</name>
<dbReference type="GO" id="GO:0000118">
    <property type="term" value="C:histone deacetylase complex"/>
    <property type="evidence" value="ECO:0007669"/>
    <property type="project" value="TreeGrafter"/>
</dbReference>
<dbReference type="GO" id="GO:0032454">
    <property type="term" value="F:histone H3K9 demethylase activity"/>
    <property type="evidence" value="ECO:0007669"/>
    <property type="project" value="InterPro"/>
</dbReference>
<sequence length="232" mass="26220">MSNIQGFSDFIFLSRMCFIGSASEEENVARINECTGTPIKPQFLTCIDVVPYDLCLQCCWELRDGNLQGNKEVSNLFEDLGSGYLEDVDRKDVKRSTRRFVSASPKDQQRMGGCGNRILKLIHAKEPNHVLELLDSAQELLMKHIPDEDMQDLPKELMPEEATTVKNEIGQFNALIAELEGLGEGEDLFDTLHDLRDDRENARAKLQNLNDLIADAEEEVQTKEEQIEAMNG</sequence>
<organism evidence="6 7">
    <name type="scientific">Artemisia annua</name>
    <name type="common">Sweet wormwood</name>
    <dbReference type="NCBI Taxonomy" id="35608"/>
    <lineage>
        <taxon>Eukaryota</taxon>
        <taxon>Viridiplantae</taxon>
        <taxon>Streptophyta</taxon>
        <taxon>Embryophyta</taxon>
        <taxon>Tracheophyta</taxon>
        <taxon>Spermatophyta</taxon>
        <taxon>Magnoliopsida</taxon>
        <taxon>eudicotyledons</taxon>
        <taxon>Gunneridae</taxon>
        <taxon>Pentapetalae</taxon>
        <taxon>asterids</taxon>
        <taxon>campanulids</taxon>
        <taxon>Asterales</taxon>
        <taxon>Asteraceae</taxon>
        <taxon>Asteroideae</taxon>
        <taxon>Anthemideae</taxon>
        <taxon>Artemisiinae</taxon>
        <taxon>Artemisia</taxon>
    </lineage>
</organism>
<comment type="subcellular location">
    <subcellularLocation>
        <location evidence="1">Nucleus</location>
    </subcellularLocation>
</comment>
<feature type="coiled-coil region" evidence="5">
    <location>
        <begin position="192"/>
        <end position="226"/>
    </location>
</feature>
<keyword evidence="5" id="KW-0175">Coiled coil</keyword>
<dbReference type="PANTHER" id="PTHR12549">
    <property type="entry name" value="JMJC DOMAIN-CONTAINING HISTONE DEMETHYLATION PROTEIN"/>
    <property type="match status" value="1"/>
</dbReference>
<dbReference type="STRING" id="35608.A0A2U1M1P7"/>
<evidence type="ECO:0000256" key="1">
    <source>
        <dbReference type="ARBA" id="ARBA00004123"/>
    </source>
</evidence>
<dbReference type="OrthoDB" id="1667110at2759"/>